<protein>
    <submittedName>
        <fullName evidence="2">Anti-sigma factor</fullName>
    </submittedName>
</protein>
<dbReference type="InterPro" id="IPR014710">
    <property type="entry name" value="RmlC-like_jellyroll"/>
</dbReference>
<dbReference type="OrthoDB" id="9801227at2"/>
<keyword evidence="3" id="KW-1185">Reference proteome</keyword>
<dbReference type="Proteomes" id="UP000314251">
    <property type="component" value="Unassembled WGS sequence"/>
</dbReference>
<organism evidence="2 3">
    <name type="scientific">Streptomyces mimosae</name>
    <dbReference type="NCBI Taxonomy" id="2586635"/>
    <lineage>
        <taxon>Bacteria</taxon>
        <taxon>Bacillati</taxon>
        <taxon>Actinomycetota</taxon>
        <taxon>Actinomycetes</taxon>
        <taxon>Kitasatosporales</taxon>
        <taxon>Streptomycetaceae</taxon>
        <taxon>Streptomyces</taxon>
    </lineage>
</organism>
<dbReference type="EMBL" id="VDLY02000009">
    <property type="protein sequence ID" value="KAB8164567.1"/>
    <property type="molecule type" value="Genomic_DNA"/>
</dbReference>
<dbReference type="Pfam" id="PF12973">
    <property type="entry name" value="Cupin_7"/>
    <property type="match status" value="1"/>
</dbReference>
<dbReference type="Gene3D" id="2.60.120.10">
    <property type="entry name" value="Jelly Rolls"/>
    <property type="match status" value="1"/>
</dbReference>
<evidence type="ECO:0000313" key="3">
    <source>
        <dbReference type="Proteomes" id="UP000314251"/>
    </source>
</evidence>
<dbReference type="RefSeq" id="WP_139668711.1">
    <property type="nucleotide sequence ID" value="NZ_VDLY02000009.1"/>
</dbReference>
<sequence>MSHSMDSEPGDDGLKSTVLVEDVAPVEIAPGILRRPLPRTAHAAGWLIDFGPGTEWPEVDHHATEERYFVISGEIIDGGDRHGPGSYVVFAPGSSHRPRSETGGRMLGVTVFSSGS</sequence>
<reference evidence="2" key="1">
    <citation type="submission" date="2019-10" db="EMBL/GenBank/DDBJ databases">
        <title>Nonomuraea sp. nov., isolated from Phyllanthus amarus.</title>
        <authorList>
            <person name="Klykleung N."/>
            <person name="Tanasupawat S."/>
        </authorList>
    </citation>
    <scope>NUCLEOTIDE SEQUENCE [LARGE SCALE GENOMIC DNA]</scope>
    <source>
        <strain evidence="2">3MP-10</strain>
    </source>
</reference>
<accession>A0A5N6A701</accession>
<dbReference type="InterPro" id="IPR011051">
    <property type="entry name" value="RmlC_Cupin_sf"/>
</dbReference>
<proteinExistence type="predicted"/>
<dbReference type="AlphaFoldDB" id="A0A5N6A701"/>
<comment type="caution">
    <text evidence="2">The sequence shown here is derived from an EMBL/GenBank/DDBJ whole genome shotgun (WGS) entry which is preliminary data.</text>
</comment>
<feature type="domain" description="ChrR-like cupin" evidence="1">
    <location>
        <begin position="19"/>
        <end position="103"/>
    </location>
</feature>
<dbReference type="InterPro" id="IPR025979">
    <property type="entry name" value="ChrR-like_cupin_dom"/>
</dbReference>
<evidence type="ECO:0000313" key="2">
    <source>
        <dbReference type="EMBL" id="KAB8164567.1"/>
    </source>
</evidence>
<dbReference type="SUPFAM" id="SSF51182">
    <property type="entry name" value="RmlC-like cupins"/>
    <property type="match status" value="1"/>
</dbReference>
<name>A0A5N6A701_9ACTN</name>
<gene>
    <name evidence="2" type="ORF">FH607_015060</name>
</gene>
<evidence type="ECO:0000259" key="1">
    <source>
        <dbReference type="Pfam" id="PF12973"/>
    </source>
</evidence>